<keyword evidence="3" id="KW-0808">Transferase</keyword>
<dbReference type="Proteomes" id="UP000017559">
    <property type="component" value="Unassembled WGS sequence"/>
</dbReference>
<evidence type="ECO:0000313" key="4">
    <source>
        <dbReference type="Proteomes" id="UP000017559"/>
    </source>
</evidence>
<dbReference type="HOGENOM" id="CLU_046308_0_0_1"/>
<keyword evidence="3" id="KW-0418">Kinase</keyword>
<dbReference type="AlphaFoldDB" id="V2WKH6"/>
<evidence type="ECO:0000256" key="1">
    <source>
        <dbReference type="SAM" id="MobiDB-lite"/>
    </source>
</evidence>
<protein>
    <submittedName>
        <fullName evidence="3">Other 1 protein kinase</fullName>
    </submittedName>
</protein>
<proteinExistence type="predicted"/>
<gene>
    <name evidence="3" type="ORF">Moror_3540</name>
</gene>
<dbReference type="SUPFAM" id="SSF56112">
    <property type="entry name" value="Protein kinase-like (PK-like)"/>
    <property type="match status" value="1"/>
</dbReference>
<feature type="non-terminal residue" evidence="3">
    <location>
        <position position="1"/>
    </location>
</feature>
<sequence length="385" mass="44401">HEWCVGELRKQFRVHCHYFIVLKEIGRPLSEFRTTKELVTALRDALQAHTEAYRRGILHRDISIGNILINEDGGGLLIDWEFSKPIANPEVRVMARTGTWQFMSAHLLSNKPGTVEHTLVDDVESFFHVLCYVVLVHCRHTFPKQLLKSHLKSVYDAWFLEEEDNEEDEDDEDDVSDEDDKEGRDDEDDNDNNDNNDNKDNKDDKDNKNNKDNKEGEVVGGYAKRLALANSFMAKEAKLPKNNPLRDLVTALEDVIGVRYRDRPTEEEREAYKALLNINDVPNHVFKQQSVWRYDEAMRKLSESSQWMLDTFKKALEDPRGLRAKPVHRKYLPTNRKRIRETLKVMSNRGSTNQEDGGQAGGSGSKRKRTDVHGSESKKARKGGR</sequence>
<dbReference type="KEGG" id="mrr:Moror_3540"/>
<evidence type="ECO:0000259" key="2">
    <source>
        <dbReference type="PROSITE" id="PS50011"/>
    </source>
</evidence>
<organism evidence="3 4">
    <name type="scientific">Moniliophthora roreri (strain MCA 2997)</name>
    <name type="common">Cocoa frosty pod rot fungus</name>
    <name type="synonym">Crinipellis roreri</name>
    <dbReference type="NCBI Taxonomy" id="1381753"/>
    <lineage>
        <taxon>Eukaryota</taxon>
        <taxon>Fungi</taxon>
        <taxon>Dikarya</taxon>
        <taxon>Basidiomycota</taxon>
        <taxon>Agaricomycotina</taxon>
        <taxon>Agaricomycetes</taxon>
        <taxon>Agaricomycetidae</taxon>
        <taxon>Agaricales</taxon>
        <taxon>Marasmiineae</taxon>
        <taxon>Marasmiaceae</taxon>
        <taxon>Moniliophthora</taxon>
    </lineage>
</organism>
<dbReference type="InterPro" id="IPR000719">
    <property type="entry name" value="Prot_kinase_dom"/>
</dbReference>
<accession>V2WKH6</accession>
<dbReference type="EMBL" id="AWSO01002734">
    <property type="protein sequence ID" value="ESK81051.1"/>
    <property type="molecule type" value="Genomic_DNA"/>
</dbReference>
<dbReference type="PANTHER" id="PTHR38248:SF2">
    <property type="entry name" value="FUNK1 11"/>
    <property type="match status" value="1"/>
</dbReference>
<feature type="compositionally biased region" description="Basic and acidic residues" evidence="1">
    <location>
        <begin position="196"/>
        <end position="217"/>
    </location>
</feature>
<dbReference type="InterPro" id="IPR016024">
    <property type="entry name" value="ARM-type_fold"/>
</dbReference>
<dbReference type="InterPro" id="IPR011009">
    <property type="entry name" value="Kinase-like_dom_sf"/>
</dbReference>
<dbReference type="OrthoDB" id="2747778at2759"/>
<name>V2WKH6_MONRO</name>
<dbReference type="InterPro" id="IPR008266">
    <property type="entry name" value="Tyr_kinase_AS"/>
</dbReference>
<feature type="region of interest" description="Disordered" evidence="1">
    <location>
        <begin position="341"/>
        <end position="385"/>
    </location>
</feature>
<feature type="compositionally biased region" description="Acidic residues" evidence="1">
    <location>
        <begin position="162"/>
        <end position="194"/>
    </location>
</feature>
<dbReference type="PROSITE" id="PS50011">
    <property type="entry name" value="PROTEIN_KINASE_DOM"/>
    <property type="match status" value="1"/>
</dbReference>
<comment type="caution">
    <text evidence="3">The sequence shown here is derived from an EMBL/GenBank/DDBJ whole genome shotgun (WGS) entry which is preliminary data.</text>
</comment>
<dbReference type="PANTHER" id="PTHR38248">
    <property type="entry name" value="FUNK1 6"/>
    <property type="match status" value="1"/>
</dbReference>
<evidence type="ECO:0000313" key="3">
    <source>
        <dbReference type="EMBL" id="ESK81051.1"/>
    </source>
</evidence>
<dbReference type="PROSITE" id="PS00109">
    <property type="entry name" value="PROTEIN_KINASE_TYR"/>
    <property type="match status" value="1"/>
</dbReference>
<dbReference type="Pfam" id="PF17667">
    <property type="entry name" value="Pkinase_fungal"/>
    <property type="match status" value="1"/>
</dbReference>
<feature type="domain" description="Protein kinase" evidence="2">
    <location>
        <begin position="1"/>
        <end position="275"/>
    </location>
</feature>
<dbReference type="GO" id="GO:0004672">
    <property type="term" value="F:protein kinase activity"/>
    <property type="evidence" value="ECO:0007669"/>
    <property type="project" value="InterPro"/>
</dbReference>
<dbReference type="GO" id="GO:0005524">
    <property type="term" value="F:ATP binding"/>
    <property type="evidence" value="ECO:0007669"/>
    <property type="project" value="InterPro"/>
</dbReference>
<reference evidence="3 4" key="1">
    <citation type="journal article" date="2014" name="BMC Genomics">
        <title>Genome and secretome analysis of the hemibiotrophic fungal pathogen, Moniliophthora roreri, which causes frosty pod rot disease of cacao: mechanisms of the biotrophic and necrotrophic phases.</title>
        <authorList>
            <person name="Meinhardt L.W."/>
            <person name="Costa G.G.L."/>
            <person name="Thomazella D.P.T."/>
            <person name="Teixeira P.J.P.L."/>
            <person name="Carazzolle M.F."/>
            <person name="Schuster S.C."/>
            <person name="Carlson J.E."/>
            <person name="Guiltinan M.J."/>
            <person name="Mieczkowski P."/>
            <person name="Farmer A."/>
            <person name="Ramaraj T."/>
            <person name="Crozier J."/>
            <person name="Davis R.E."/>
            <person name="Shao J."/>
            <person name="Melnick R.L."/>
            <person name="Pereira G.A.G."/>
            <person name="Bailey B.A."/>
        </authorList>
    </citation>
    <scope>NUCLEOTIDE SEQUENCE [LARGE SCALE GENOMIC DNA]</scope>
    <source>
        <strain evidence="3 4">MCA 2997</strain>
    </source>
</reference>
<dbReference type="Gene3D" id="1.10.510.10">
    <property type="entry name" value="Transferase(Phosphotransferase) domain 1"/>
    <property type="match status" value="1"/>
</dbReference>
<feature type="region of interest" description="Disordered" evidence="1">
    <location>
        <begin position="162"/>
        <end position="218"/>
    </location>
</feature>
<dbReference type="InterPro" id="IPR040976">
    <property type="entry name" value="Pkinase_fungal"/>
</dbReference>
<dbReference type="SUPFAM" id="SSF48371">
    <property type="entry name" value="ARM repeat"/>
    <property type="match status" value="1"/>
</dbReference>
<keyword evidence="4" id="KW-1185">Reference proteome</keyword>